<accession>A0A428Z3U2</accession>
<gene>
    <name evidence="1" type="ORF">DMH04_28545</name>
</gene>
<organism evidence="1 2">
    <name type="scientific">Kibdelosporangium aridum</name>
    <dbReference type="NCBI Taxonomy" id="2030"/>
    <lineage>
        <taxon>Bacteria</taxon>
        <taxon>Bacillati</taxon>
        <taxon>Actinomycetota</taxon>
        <taxon>Actinomycetes</taxon>
        <taxon>Pseudonocardiales</taxon>
        <taxon>Pseudonocardiaceae</taxon>
        <taxon>Kibdelosporangium</taxon>
    </lineage>
</organism>
<protein>
    <submittedName>
        <fullName evidence="1">Uncharacterized protein</fullName>
    </submittedName>
</protein>
<dbReference type="OrthoDB" id="4377352at2"/>
<proteinExistence type="predicted"/>
<dbReference type="Proteomes" id="UP000287547">
    <property type="component" value="Unassembled WGS sequence"/>
</dbReference>
<dbReference type="AlphaFoldDB" id="A0A428Z3U2"/>
<dbReference type="EMBL" id="QHKI01000027">
    <property type="protein sequence ID" value="RSM80872.1"/>
    <property type="molecule type" value="Genomic_DNA"/>
</dbReference>
<reference evidence="1 2" key="1">
    <citation type="submission" date="2018-05" db="EMBL/GenBank/DDBJ databases">
        <title>Evolution of GPA BGCs.</title>
        <authorList>
            <person name="Waglechner N."/>
            <person name="Wright G.D."/>
        </authorList>
    </citation>
    <scope>NUCLEOTIDE SEQUENCE [LARGE SCALE GENOMIC DNA]</scope>
    <source>
        <strain evidence="1 2">A82846</strain>
    </source>
</reference>
<name>A0A428Z3U2_KIBAR</name>
<comment type="caution">
    <text evidence="1">The sequence shown here is derived from an EMBL/GenBank/DDBJ whole genome shotgun (WGS) entry which is preliminary data.</text>
</comment>
<evidence type="ECO:0000313" key="1">
    <source>
        <dbReference type="EMBL" id="RSM80872.1"/>
    </source>
</evidence>
<sequence length="114" mass="13096">MNHGRSDVVNSPYTRWDGDELHGKHPVVTPVWIRLDAIYVRAPDSASRTIPHGLDMTGEIPGYLYGWWPTVKGNWLGVVNFAIPYADDRSHKLQVTEQLVPDYALRKREERNPM</sequence>
<evidence type="ECO:0000313" key="2">
    <source>
        <dbReference type="Proteomes" id="UP000287547"/>
    </source>
</evidence>